<evidence type="ECO:0000313" key="2">
    <source>
        <dbReference type="Proteomes" id="UP000031532"/>
    </source>
</evidence>
<dbReference type="AlphaFoldDB" id="A0A9X5E2X0"/>
<keyword evidence="2" id="KW-1185">Reference proteome</keyword>
<comment type="caution">
    <text evidence="1">The sequence shown here is derived from an EMBL/GenBank/DDBJ whole genome shotgun (WGS) entry which is preliminary data.</text>
</comment>
<dbReference type="RefSeq" id="WP_165587622.1">
    <property type="nucleotide sequence ID" value="NZ_JTJC03000001.1"/>
</dbReference>
<proteinExistence type="predicted"/>
<dbReference type="EMBL" id="JTJC03000001">
    <property type="protein sequence ID" value="NHC34191.1"/>
    <property type="molecule type" value="Genomic_DNA"/>
</dbReference>
<reference evidence="1 2" key="1">
    <citation type="journal article" date="2015" name="Genome Announc.">
        <title>Draft Genome Sequence of the Terrestrial Cyanobacterium Scytonema millei VB511283, Isolated from Eastern India.</title>
        <authorList>
            <person name="Sen D."/>
            <person name="Chandrababunaidu M.M."/>
            <person name="Singh D."/>
            <person name="Sanghi N."/>
            <person name="Ghorai A."/>
            <person name="Mishra G.P."/>
            <person name="Madduluri M."/>
            <person name="Adhikary S.P."/>
            <person name="Tripathy S."/>
        </authorList>
    </citation>
    <scope>NUCLEOTIDE SEQUENCE [LARGE SCALE GENOMIC DNA]</scope>
    <source>
        <strain evidence="1 2">VB511283</strain>
    </source>
</reference>
<gene>
    <name evidence="1" type="ORF">QH73_0005860</name>
</gene>
<evidence type="ECO:0000313" key="1">
    <source>
        <dbReference type="EMBL" id="NHC34191.1"/>
    </source>
</evidence>
<name>A0A9X5E2X0_9CYAN</name>
<protein>
    <submittedName>
        <fullName evidence="1">Uncharacterized protein</fullName>
    </submittedName>
</protein>
<organism evidence="1 2">
    <name type="scientific">Scytonema millei VB511283</name>
    <dbReference type="NCBI Taxonomy" id="1245923"/>
    <lineage>
        <taxon>Bacteria</taxon>
        <taxon>Bacillati</taxon>
        <taxon>Cyanobacteriota</taxon>
        <taxon>Cyanophyceae</taxon>
        <taxon>Nostocales</taxon>
        <taxon>Scytonemataceae</taxon>
        <taxon>Scytonema</taxon>
    </lineage>
</organism>
<dbReference type="Proteomes" id="UP000031532">
    <property type="component" value="Unassembled WGS sequence"/>
</dbReference>
<sequence>MMTVGCAACVAHVVLARTETPKIMHVQKCNWQQNSESLKKQRDRTLNL</sequence>
<accession>A0A9X5E2X0</accession>